<dbReference type="PANTHER" id="PTHR30388">
    <property type="entry name" value="ALDEHYDE OXIDOREDUCTASE MOLYBDENUM COFACTOR ASSEMBLY PROTEIN"/>
    <property type="match status" value="1"/>
</dbReference>
<dbReference type="Pfam" id="PF13478">
    <property type="entry name" value="XdhC_C"/>
    <property type="match status" value="1"/>
</dbReference>
<reference evidence="3 4" key="1">
    <citation type="journal article" date="2018" name="Environ. Microbiol.">
        <title>Novel energy conservation strategies and behaviour of Pelotomaculum schinkii driving syntrophic propionate catabolism.</title>
        <authorList>
            <person name="Hidalgo-Ahumada C.A.P."/>
            <person name="Nobu M.K."/>
            <person name="Narihiro T."/>
            <person name="Tamaki H."/>
            <person name="Liu W.T."/>
            <person name="Kamagata Y."/>
            <person name="Stams A.J.M."/>
            <person name="Imachi H."/>
            <person name="Sousa D.Z."/>
        </authorList>
    </citation>
    <scope>NUCLEOTIDE SEQUENCE [LARGE SCALE GENOMIC DNA]</scope>
    <source>
        <strain evidence="3 4">HH</strain>
    </source>
</reference>
<evidence type="ECO:0000313" key="4">
    <source>
        <dbReference type="Proteomes" id="UP000298324"/>
    </source>
</evidence>
<dbReference type="InterPro" id="IPR003777">
    <property type="entry name" value="XdhC_CoxI"/>
</dbReference>
<dbReference type="RefSeq" id="WP_190258907.1">
    <property type="nucleotide sequence ID" value="NZ_QFGA01000003.1"/>
</dbReference>
<dbReference type="Proteomes" id="UP000298324">
    <property type="component" value="Unassembled WGS sequence"/>
</dbReference>
<dbReference type="InterPro" id="IPR027051">
    <property type="entry name" value="XdhC_Rossmann_dom"/>
</dbReference>
<gene>
    <name evidence="3" type="primary">pucA_2</name>
    <name evidence="3" type="ORF">Psch_03288</name>
</gene>
<name>A0A4Y7R6D9_9FIRM</name>
<protein>
    <submittedName>
        <fullName evidence="3">Putative xanthine dehydrogenase subunit A</fullName>
        <ecNumber evidence="3">1.17.1.4</ecNumber>
    </submittedName>
</protein>
<accession>A0A4Y7R6D9</accession>
<sequence length="380" mass="40956">MEINLQQGIAVVTVIGKENLPGSLLGRKGIFKYTGEGTKGDLGLPWLEEQVAEILQNNQSNGMFKLATLSNPAKPEQSATVMIDPYLPPHELIILGGGHIAVPLVTIGKILGYQVTVVDDRHDFAHKERFPEADRVICCDFSDIEKRLAFGPGSSVVIITRGHQHDQECLRRLIKYPLAYLGMIGSRRKINIVRQQLLEEGIDAEKLEQVHMPVGLDVGAQTPGEVAVSIAAELLRECRGGSAHSLKDHSPKRVAVVGDVEMLSAVDREVLQKTLTGDETPAAVATIVKTRGSTPRKAGARMLVYADGRILGTIGGGCGESEVRLAALGVIDENLPRIYQVSLSADTAAVEGMVCGGAMEVYIEPVEAYKKVFYGGESND</sequence>
<feature type="domain" description="XdhC- CoxI" evidence="1">
    <location>
        <begin position="279"/>
        <end position="339"/>
    </location>
</feature>
<dbReference type="EC" id="1.17.1.4" evidence="3"/>
<dbReference type="PANTHER" id="PTHR30388:SF6">
    <property type="entry name" value="XANTHINE DEHYDROGENASE SUBUNIT A-RELATED"/>
    <property type="match status" value="1"/>
</dbReference>
<organism evidence="3 4">
    <name type="scientific">Pelotomaculum schinkii</name>
    <dbReference type="NCBI Taxonomy" id="78350"/>
    <lineage>
        <taxon>Bacteria</taxon>
        <taxon>Bacillati</taxon>
        <taxon>Bacillota</taxon>
        <taxon>Clostridia</taxon>
        <taxon>Eubacteriales</taxon>
        <taxon>Desulfotomaculaceae</taxon>
        <taxon>Pelotomaculum</taxon>
    </lineage>
</organism>
<evidence type="ECO:0000259" key="1">
    <source>
        <dbReference type="Pfam" id="PF02625"/>
    </source>
</evidence>
<proteinExistence type="predicted"/>
<dbReference type="Pfam" id="PF02625">
    <property type="entry name" value="XdhC_CoxI"/>
    <property type="match status" value="1"/>
</dbReference>
<dbReference type="Gene3D" id="3.40.50.720">
    <property type="entry name" value="NAD(P)-binding Rossmann-like Domain"/>
    <property type="match status" value="1"/>
</dbReference>
<keyword evidence="4" id="KW-1185">Reference proteome</keyword>
<dbReference type="AlphaFoldDB" id="A0A4Y7R6D9"/>
<dbReference type="GO" id="GO:0004854">
    <property type="term" value="F:xanthine dehydrogenase activity"/>
    <property type="evidence" value="ECO:0007669"/>
    <property type="project" value="UniProtKB-EC"/>
</dbReference>
<feature type="domain" description="XdhC Rossmann" evidence="2">
    <location>
        <begin position="92"/>
        <end position="234"/>
    </location>
</feature>
<evidence type="ECO:0000259" key="2">
    <source>
        <dbReference type="Pfam" id="PF13478"/>
    </source>
</evidence>
<dbReference type="EMBL" id="QFGA01000003">
    <property type="protein sequence ID" value="TEB04528.1"/>
    <property type="molecule type" value="Genomic_DNA"/>
</dbReference>
<keyword evidence="3" id="KW-0560">Oxidoreductase</keyword>
<evidence type="ECO:0000313" key="3">
    <source>
        <dbReference type="EMBL" id="TEB04528.1"/>
    </source>
</evidence>
<comment type="caution">
    <text evidence="3">The sequence shown here is derived from an EMBL/GenBank/DDBJ whole genome shotgun (WGS) entry which is preliminary data.</text>
</comment>
<dbReference type="InterPro" id="IPR052698">
    <property type="entry name" value="MoCofactor_Util/Proc"/>
</dbReference>